<proteinExistence type="predicted"/>
<keyword evidence="2" id="KW-0378">Hydrolase</keyword>
<dbReference type="Gene3D" id="3.40.50.1820">
    <property type="entry name" value="alpha/beta hydrolase"/>
    <property type="match status" value="1"/>
</dbReference>
<name>A0A3B0RPH3_9ZZZZ</name>
<dbReference type="AlphaFoldDB" id="A0A3B0RPH3"/>
<evidence type="ECO:0000313" key="2">
    <source>
        <dbReference type="EMBL" id="VAV90148.1"/>
    </source>
</evidence>
<gene>
    <name evidence="2" type="ORF">MNBD_ALPHA08-352</name>
</gene>
<dbReference type="GO" id="GO:0016787">
    <property type="term" value="F:hydrolase activity"/>
    <property type="evidence" value="ECO:0007669"/>
    <property type="project" value="UniProtKB-KW"/>
</dbReference>
<dbReference type="InterPro" id="IPR050228">
    <property type="entry name" value="Carboxylesterase_BioH"/>
</dbReference>
<evidence type="ECO:0000259" key="1">
    <source>
        <dbReference type="Pfam" id="PF00561"/>
    </source>
</evidence>
<organism evidence="2">
    <name type="scientific">hydrothermal vent metagenome</name>
    <dbReference type="NCBI Taxonomy" id="652676"/>
    <lineage>
        <taxon>unclassified sequences</taxon>
        <taxon>metagenomes</taxon>
        <taxon>ecological metagenomes</taxon>
    </lineage>
</organism>
<accession>A0A3B0RPH3</accession>
<dbReference type="PANTHER" id="PTHR43194:SF5">
    <property type="entry name" value="PIMELOYL-[ACYL-CARRIER PROTEIN] METHYL ESTER ESTERASE"/>
    <property type="match status" value="1"/>
</dbReference>
<dbReference type="EMBL" id="UOEC01000073">
    <property type="protein sequence ID" value="VAV90148.1"/>
    <property type="molecule type" value="Genomic_DNA"/>
</dbReference>
<sequence>MQQDWRDVFFTSQDGLKLFARDYGPQDSKPAPVLCLAGLTRNSRDFQKVASRLAKSRRVIVPDYRGRGLSEYAKDWQTYQPHVEMADAILLLDQLGIEKFAVIGTSRGGLISMVMGQTIRQRLLGVVLNDIGPKLEDEGLLRIAESINERKEIVSWQSLVDGLKKYSIGFSGLSQEDWLAFAHNLYRERHGKIEPDYDYNLTKTFPTVEFIQAGKIPEAWDLFATLKDLPMAVIRGENSDLLSIETVEKMEKAHPGLITATVPNRAHVPFLDEPEAIEAIDSVLNAL</sequence>
<dbReference type="InterPro" id="IPR000073">
    <property type="entry name" value="AB_hydrolase_1"/>
</dbReference>
<dbReference type="InterPro" id="IPR029058">
    <property type="entry name" value="AB_hydrolase_fold"/>
</dbReference>
<protein>
    <submittedName>
        <fullName evidence="2">Hydrolase, alpha/beta fold family</fullName>
    </submittedName>
</protein>
<reference evidence="2" key="1">
    <citation type="submission" date="2018-06" db="EMBL/GenBank/DDBJ databases">
        <authorList>
            <person name="Zhirakovskaya E."/>
        </authorList>
    </citation>
    <scope>NUCLEOTIDE SEQUENCE</scope>
</reference>
<dbReference type="Pfam" id="PF00561">
    <property type="entry name" value="Abhydrolase_1"/>
    <property type="match status" value="1"/>
</dbReference>
<dbReference type="PANTHER" id="PTHR43194">
    <property type="entry name" value="HYDROLASE ALPHA/BETA FOLD FAMILY"/>
    <property type="match status" value="1"/>
</dbReference>
<feature type="domain" description="AB hydrolase-1" evidence="1">
    <location>
        <begin position="32"/>
        <end position="274"/>
    </location>
</feature>
<dbReference type="SUPFAM" id="SSF53474">
    <property type="entry name" value="alpha/beta-Hydrolases"/>
    <property type="match status" value="1"/>
</dbReference>